<proteinExistence type="predicted"/>
<keyword evidence="1" id="KW-1133">Transmembrane helix</keyword>
<evidence type="ECO:0000256" key="1">
    <source>
        <dbReference type="SAM" id="Phobius"/>
    </source>
</evidence>
<evidence type="ECO:0000313" key="3">
    <source>
        <dbReference type="Proteomes" id="UP000251995"/>
    </source>
</evidence>
<keyword evidence="1" id="KW-0812">Transmembrane</keyword>
<protein>
    <recommendedName>
        <fullName evidence="4">Transmembrane protein</fullName>
    </recommendedName>
</protein>
<dbReference type="KEGG" id="acij:JS278_02105"/>
<keyword evidence="1" id="KW-0472">Membrane</keyword>
<sequence>MEQHARPRRTRSRDATVRYGTAWSWRSALDWVIVAVGLVLLWWGIIGMASPTVSCRGAVMAPGDVCHKSSYTSVRTGTVQTYDQRRRAVAQSRPTVIVLGGVTFAFGLGMTVSRSRARQKRAGAATGPRSA</sequence>
<gene>
    <name evidence="2" type="ORF">JS278_02105</name>
</gene>
<evidence type="ECO:0008006" key="4">
    <source>
        <dbReference type="Google" id="ProtNLM"/>
    </source>
</evidence>
<dbReference type="EMBL" id="CP025198">
    <property type="protein sequence ID" value="AXE39257.1"/>
    <property type="molecule type" value="Genomic_DNA"/>
</dbReference>
<feature type="transmembrane region" description="Helical" evidence="1">
    <location>
        <begin position="95"/>
        <end position="112"/>
    </location>
</feature>
<organism evidence="2 3">
    <name type="scientific">Acidipropionibacterium virtanenii</name>
    <dbReference type="NCBI Taxonomy" id="2057246"/>
    <lineage>
        <taxon>Bacteria</taxon>
        <taxon>Bacillati</taxon>
        <taxon>Actinomycetota</taxon>
        <taxon>Actinomycetes</taxon>
        <taxon>Propionibacteriales</taxon>
        <taxon>Propionibacteriaceae</taxon>
        <taxon>Acidipropionibacterium</taxon>
    </lineage>
</organism>
<feature type="transmembrane region" description="Helical" evidence="1">
    <location>
        <begin position="28"/>
        <end position="46"/>
    </location>
</feature>
<evidence type="ECO:0000313" key="2">
    <source>
        <dbReference type="EMBL" id="AXE39257.1"/>
    </source>
</evidence>
<dbReference type="OrthoDB" id="3712240at2"/>
<keyword evidence="3" id="KW-1185">Reference proteome</keyword>
<name>A0A344UVF9_9ACTN</name>
<accession>A0A344UVF9</accession>
<reference evidence="2 3" key="1">
    <citation type="submission" date="2017-12" db="EMBL/GenBank/DDBJ databases">
        <title>The whole genome sequence of the Acidipropionibacterium virtanenii sp. nov. type strain JS278.</title>
        <authorList>
            <person name="Laine P."/>
            <person name="Deptula P."/>
            <person name="Varmanen P."/>
            <person name="Auvinen P."/>
        </authorList>
    </citation>
    <scope>NUCLEOTIDE SEQUENCE [LARGE SCALE GENOMIC DNA]</scope>
    <source>
        <strain evidence="2 3">JS278</strain>
    </source>
</reference>
<dbReference type="Proteomes" id="UP000251995">
    <property type="component" value="Chromosome"/>
</dbReference>
<dbReference type="AlphaFoldDB" id="A0A344UVF9"/>